<organism evidence="2 3">
    <name type="scientific">Saccharospirillum salsuginis</name>
    <dbReference type="NCBI Taxonomy" id="418750"/>
    <lineage>
        <taxon>Bacteria</taxon>
        <taxon>Pseudomonadati</taxon>
        <taxon>Pseudomonadota</taxon>
        <taxon>Gammaproteobacteria</taxon>
        <taxon>Oceanospirillales</taxon>
        <taxon>Saccharospirillaceae</taxon>
        <taxon>Saccharospirillum</taxon>
    </lineage>
</organism>
<protein>
    <submittedName>
        <fullName evidence="2">Uncharacterized protein</fullName>
    </submittedName>
</protein>
<evidence type="ECO:0000313" key="2">
    <source>
        <dbReference type="EMBL" id="GGX57707.1"/>
    </source>
</evidence>
<dbReference type="Proteomes" id="UP000626148">
    <property type="component" value="Unassembled WGS sequence"/>
</dbReference>
<evidence type="ECO:0000256" key="1">
    <source>
        <dbReference type="SAM" id="MobiDB-lite"/>
    </source>
</evidence>
<evidence type="ECO:0000313" key="3">
    <source>
        <dbReference type="Proteomes" id="UP000626148"/>
    </source>
</evidence>
<dbReference type="AlphaFoldDB" id="A0A918NA41"/>
<feature type="region of interest" description="Disordered" evidence="1">
    <location>
        <begin position="1"/>
        <end position="20"/>
    </location>
</feature>
<keyword evidence="3" id="KW-1185">Reference proteome</keyword>
<feature type="compositionally biased region" description="Polar residues" evidence="1">
    <location>
        <begin position="57"/>
        <end position="66"/>
    </location>
</feature>
<reference evidence="2" key="2">
    <citation type="submission" date="2020-09" db="EMBL/GenBank/DDBJ databases">
        <authorList>
            <person name="Sun Q."/>
            <person name="Kim S."/>
        </authorList>
    </citation>
    <scope>NUCLEOTIDE SEQUENCE</scope>
    <source>
        <strain evidence="2">KCTC 22169</strain>
    </source>
</reference>
<feature type="region of interest" description="Disordered" evidence="1">
    <location>
        <begin position="54"/>
        <end position="74"/>
    </location>
</feature>
<proteinExistence type="predicted"/>
<reference evidence="2" key="1">
    <citation type="journal article" date="2014" name="Int. J. Syst. Evol. Microbiol.">
        <title>Complete genome sequence of Corynebacterium casei LMG S-19264T (=DSM 44701T), isolated from a smear-ripened cheese.</title>
        <authorList>
            <consortium name="US DOE Joint Genome Institute (JGI-PGF)"/>
            <person name="Walter F."/>
            <person name="Albersmeier A."/>
            <person name="Kalinowski J."/>
            <person name="Ruckert C."/>
        </authorList>
    </citation>
    <scope>NUCLEOTIDE SEQUENCE</scope>
    <source>
        <strain evidence="2">KCTC 22169</strain>
    </source>
</reference>
<gene>
    <name evidence="2" type="ORF">GCM10007392_26650</name>
</gene>
<accession>A0A918NA41</accession>
<comment type="caution">
    <text evidence="2">The sequence shown here is derived from an EMBL/GenBank/DDBJ whole genome shotgun (WGS) entry which is preliminary data.</text>
</comment>
<dbReference type="EMBL" id="BMXR01000006">
    <property type="protein sequence ID" value="GGX57707.1"/>
    <property type="molecule type" value="Genomic_DNA"/>
</dbReference>
<sequence>MGGVIDENTQPFDGLGQMGHADSASSRVTFNLEHFLGSVDPVKHPERKSMLYKRSTHAGNCSSGENQMFRLVQP</sequence>
<name>A0A918NA41_9GAMM</name>